<protein>
    <recommendedName>
        <fullName evidence="2">F-box/LRR-repeat protein 15/At3g58940/PEG3-like LRR domain-containing protein</fullName>
    </recommendedName>
</protein>
<feature type="region of interest" description="Disordered" evidence="1">
    <location>
        <begin position="1"/>
        <end position="84"/>
    </location>
</feature>
<dbReference type="InterPro" id="IPR055411">
    <property type="entry name" value="LRR_FXL15/At3g58940/PEG3-like"/>
</dbReference>
<feature type="compositionally biased region" description="Low complexity" evidence="1">
    <location>
        <begin position="394"/>
        <end position="406"/>
    </location>
</feature>
<feature type="compositionally biased region" description="Basic residues" evidence="1">
    <location>
        <begin position="504"/>
        <end position="516"/>
    </location>
</feature>
<dbReference type="Proteomes" id="UP001281761">
    <property type="component" value="Unassembled WGS sequence"/>
</dbReference>
<feature type="compositionally biased region" description="Polar residues" evidence="1">
    <location>
        <begin position="1447"/>
        <end position="1457"/>
    </location>
</feature>
<feature type="compositionally biased region" description="Low complexity" evidence="1">
    <location>
        <begin position="1532"/>
        <end position="1543"/>
    </location>
</feature>
<feature type="compositionally biased region" description="Basic and acidic residues" evidence="1">
    <location>
        <begin position="836"/>
        <end position="870"/>
    </location>
</feature>
<feature type="region of interest" description="Disordered" evidence="1">
    <location>
        <begin position="791"/>
        <end position="919"/>
    </location>
</feature>
<feature type="domain" description="F-box/LRR-repeat protein 15/At3g58940/PEG3-like LRR" evidence="2">
    <location>
        <begin position="1000"/>
        <end position="1099"/>
    </location>
</feature>
<accession>A0ABQ9XJZ6</accession>
<feature type="compositionally biased region" description="Low complexity" evidence="1">
    <location>
        <begin position="1430"/>
        <end position="1441"/>
    </location>
</feature>
<name>A0ABQ9XJZ6_9EUKA</name>
<feature type="compositionally biased region" description="Polar residues" evidence="1">
    <location>
        <begin position="1571"/>
        <end position="1582"/>
    </location>
</feature>
<feature type="region of interest" description="Disordered" evidence="1">
    <location>
        <begin position="499"/>
        <end position="544"/>
    </location>
</feature>
<feature type="compositionally biased region" description="Polar residues" evidence="1">
    <location>
        <begin position="1598"/>
        <end position="1612"/>
    </location>
</feature>
<organism evidence="3 4">
    <name type="scientific">Blattamonas nauphoetae</name>
    <dbReference type="NCBI Taxonomy" id="2049346"/>
    <lineage>
        <taxon>Eukaryota</taxon>
        <taxon>Metamonada</taxon>
        <taxon>Preaxostyla</taxon>
        <taxon>Oxymonadida</taxon>
        <taxon>Blattamonas</taxon>
    </lineage>
</organism>
<dbReference type="InterPro" id="IPR050648">
    <property type="entry name" value="F-box_LRR-repeat"/>
</dbReference>
<feature type="compositionally biased region" description="Polar residues" evidence="1">
    <location>
        <begin position="33"/>
        <end position="48"/>
    </location>
</feature>
<dbReference type="InterPro" id="IPR032675">
    <property type="entry name" value="LRR_dom_sf"/>
</dbReference>
<sequence length="1612" mass="178986">MNSPLSRSISTNSLPVSDLPPNNRVEKTPRPKSVTSTPKAKRTPSQNVKRPRSSSSSHTEKKSEVLGAHSQPPERKTAETLKNVASPQTARSFCEELSHCKHLKQLHLDGFSMFGLAEKEVTIGLSAQTENPLLAGQIPLPALPELVEFRLSNSPHVDPSLLLQSLAKQAPSLKSLTVRNIAQVRKNDATYHAESPFLSAQISRTTTHSSNLDHISSLPLLQHIDLRTIRTNFVDLTIRPMLNLGQLSSLYLSPSPPLVPSHLKQLAVSLPKLVSLSIGVSNVTQSSSLLPLTTLPNLQNLVLTGSLDSWEAISVLIRRSRQLRTLRLTNPPTRGTQTPTRRNVKTAKLILSSDTIRVLWMEGFKSVTLERVRTPQLEAIISHDCPQLFDKVNGGSSSTESTGTLTKKVRKQRKRDIRRKEQKMEREMAAASTREEDVDGVDNHSSESSEDPLSQQIDFGRKVKLIEMIGKGSSKSIEQLAHMEKAKIKLEHRLNIIRQEEHQRRIRKKERRRKRNQKEGNKPKNESISGEDSQSTSPVLSSGDEDEFHRLHRLIVSEHGKSVKASPHPSAEDDVWTIFNRLNSVEELSITNTPSTLTSLELSSKSDEMDAFHDEILSNSRSSHSLPFFVPTTQLVNLTRLHIKQALSIDSLSLRSLPSLTFVTLTRLPHLKSVTLHSLPSLSHLTFTDCPHIKPTANDLLASRPNTRVKLVHASEKSSHSSQDTDSSDNSESRSESSSESSSSVPRIKEECFDWIVKKECPLLRCLTFTRCGPFGAVGMNVLDSYLSREEKAGQKKPKRITSQAQSPSSRSSQSKSFTSDVSTDSESEGRLSPNLRKDSRRNTKEDRRQRLKKQLEERRKRNKSSHSESDSSSSPRRLSKPSRPKRGQRTTDESLLSVTPSQSDTSTSESKQRSIRSKVEMSEALGHQPPVHLTLSQQLCADPVSFPSLLHLICPSSLFLMATTLPQPDQLPAFPSHTQNEREDSEDHKFSQAILHPPRPPIPLFPTSLTVLAISHCSSFSDAVLFCLPSQCPHLSHLFLSNVPVSSSVLSKVIDFSPTLQIITLSSLQNLTALDIASNSIDTLVILDCVNLKSIAISSDSLKCLNVTMNPNVNNDIQPPPRTPHSAVSRHGFSPNLPRGSPQRSIVSVAPQSLDRVYPISFGLTCSSLLILYLHRVHFTPSPPLFLPSLYFVRLTGLPVVNTTILSVLLSFPHIQNVMIDNPLKLARTKHILLSDTRPKSAPRAPFNSNQSTRKTKDALRTEALKKELREKEARQNEERNMQDRIVSQAIKEHPNISFALWSENDSKREEIVWDQFLILEKELLAGHELEVNNLQMNERFSFPFSLPNRVQEIPQTASSTETKKERRLSQSLTPKSTNENDSDSSSSAPSPEVLSIHQQIESPGLVRGSRGTSPGLMRGPRGFSPVQSTKSSTPTSHSKPPAPQPFSSNSSTQSLPKPKKEAPPTPRPTSGKPPRADPKPKAVPKPAPNAQTVKNTPRGRQLTIQTSHTPSYSTSHSPRYAQSRPRERSVSSPRSQPPQRNSPRHLSLSPSKSRPMKPFRNKDLELVNSLDQSLSNTRGSTKVATPKAKPKAKRTGITQFSLVSPTSRKS</sequence>
<feature type="compositionally biased region" description="Polar residues" evidence="1">
    <location>
        <begin position="526"/>
        <end position="540"/>
    </location>
</feature>
<feature type="region of interest" description="Disordered" evidence="1">
    <location>
        <begin position="712"/>
        <end position="743"/>
    </location>
</feature>
<feature type="region of interest" description="Disordered" evidence="1">
    <location>
        <begin position="1115"/>
        <end position="1145"/>
    </location>
</feature>
<feature type="compositionally biased region" description="Polar residues" evidence="1">
    <location>
        <begin position="894"/>
        <end position="910"/>
    </location>
</feature>
<feature type="compositionally biased region" description="Low complexity" evidence="1">
    <location>
        <begin position="1378"/>
        <end position="1394"/>
    </location>
</feature>
<comment type="caution">
    <text evidence="3">The sequence shown here is derived from an EMBL/GenBank/DDBJ whole genome shotgun (WGS) entry which is preliminary data.</text>
</comment>
<feature type="compositionally biased region" description="Basic residues" evidence="1">
    <location>
        <begin position="878"/>
        <end position="889"/>
    </location>
</feature>
<evidence type="ECO:0000256" key="1">
    <source>
        <dbReference type="SAM" id="MobiDB-lite"/>
    </source>
</evidence>
<feature type="compositionally biased region" description="Low complexity" evidence="1">
    <location>
        <begin position="720"/>
        <end position="730"/>
    </location>
</feature>
<proteinExistence type="predicted"/>
<feature type="region of interest" description="Disordered" evidence="1">
    <location>
        <begin position="1239"/>
        <end position="1260"/>
    </location>
</feature>
<feature type="region of interest" description="Disordered" evidence="1">
    <location>
        <begin position="392"/>
        <end position="456"/>
    </location>
</feature>
<dbReference type="Pfam" id="PF24758">
    <property type="entry name" value="LRR_At5g56370"/>
    <property type="match status" value="1"/>
</dbReference>
<evidence type="ECO:0000313" key="4">
    <source>
        <dbReference type="Proteomes" id="UP001281761"/>
    </source>
</evidence>
<keyword evidence="4" id="KW-1185">Reference proteome</keyword>
<feature type="compositionally biased region" description="Basic and acidic residues" evidence="1">
    <location>
        <begin position="418"/>
        <end position="428"/>
    </location>
</feature>
<dbReference type="Gene3D" id="3.80.10.10">
    <property type="entry name" value="Ribonuclease Inhibitor"/>
    <property type="match status" value="2"/>
</dbReference>
<dbReference type="SUPFAM" id="SSF52047">
    <property type="entry name" value="RNI-like"/>
    <property type="match status" value="2"/>
</dbReference>
<feature type="compositionally biased region" description="Low complexity" evidence="1">
    <location>
        <begin position="1508"/>
        <end position="1520"/>
    </location>
</feature>
<feature type="region of interest" description="Disordered" evidence="1">
    <location>
        <begin position="1355"/>
        <end position="1612"/>
    </location>
</feature>
<gene>
    <name evidence="3" type="ORF">BLNAU_13036</name>
</gene>
<dbReference type="EMBL" id="JARBJD010000109">
    <property type="protein sequence ID" value="KAK2952054.1"/>
    <property type="molecule type" value="Genomic_DNA"/>
</dbReference>
<feature type="compositionally biased region" description="Polar residues" evidence="1">
    <location>
        <begin position="1"/>
        <end position="15"/>
    </location>
</feature>
<reference evidence="3 4" key="1">
    <citation type="journal article" date="2022" name="bioRxiv">
        <title>Genomics of Preaxostyla Flagellates Illuminates Evolutionary Transitions and the Path Towards Mitochondrial Loss.</title>
        <authorList>
            <person name="Novak L.V.F."/>
            <person name="Treitli S.C."/>
            <person name="Pyrih J."/>
            <person name="Halakuc P."/>
            <person name="Pipaliya S.V."/>
            <person name="Vacek V."/>
            <person name="Brzon O."/>
            <person name="Soukal P."/>
            <person name="Eme L."/>
            <person name="Dacks J.B."/>
            <person name="Karnkowska A."/>
            <person name="Elias M."/>
            <person name="Hampl V."/>
        </authorList>
    </citation>
    <scope>NUCLEOTIDE SEQUENCE [LARGE SCALE GENOMIC DNA]</scope>
    <source>
        <strain evidence="3">NAU3</strain>
        <tissue evidence="3">Gut</tissue>
    </source>
</reference>
<feature type="compositionally biased region" description="Basic residues" evidence="1">
    <location>
        <begin position="407"/>
        <end position="417"/>
    </location>
</feature>
<evidence type="ECO:0000313" key="3">
    <source>
        <dbReference type="EMBL" id="KAK2952054.1"/>
    </source>
</evidence>
<evidence type="ECO:0000259" key="2">
    <source>
        <dbReference type="Pfam" id="PF24758"/>
    </source>
</evidence>
<feature type="compositionally biased region" description="Low complexity" evidence="1">
    <location>
        <begin position="803"/>
        <end position="820"/>
    </location>
</feature>
<dbReference type="PANTHER" id="PTHR13382">
    <property type="entry name" value="MITOCHONDRIAL ATP SYNTHASE COUPLING FACTOR B"/>
    <property type="match status" value="1"/>
</dbReference>